<sequence>MPAFASLSAESMSVSRKKRAPASRVRQAALAGSLTPEAQAEKTLAAGQYRQAIELYKSLLKQERRSEWVDGLAAGYAGRAGELAAKGMLSEALVVWRNRASLCGRPLAEGPYVEWLLRAGEHVAALRLLVSSADLSPSAIAELETRLAAVVLTAPAEALAQLAADSPLSRHRALALAAIAACARGDQLALEEQLRAIPFRSPYRDLRYLLKSLLLLTEEPTQAAELIKRVAAGGPFESLAAVVRAALLTGSRWLAALPGLDDEGRQLLLDLKGCPQSRRSLLLNVATMATLDSAPSPGRVLELLLPRQSGLPASAATLCRRLLPYAGRRMPDYERAFGTLAEEERECLAALAAELQGELLLSKAHWLRAAGLLSAPEKAPLQAALILRHLVELFADDGRRGKGMSAQRRDWLERSLALDPADVGTHLKLIQSHRQAGDLRAARTAVDQALAHFATDPAVLLEAVETALAGNAFKKAVALAKRVLALDPINSRVRALIAQAHISHARKQIRARRPEAAGKELDLAEQWLTSASEKSVVKLLRGLSATDAQASALLHEAVAEFGGNLLAAFHVLLEGARLGAQLTPTLRRAGIKLSAATTAREVLAVVHAINALCEVGPRTLATVLDELRAPLRGAARHDFSESERISICEALLRRNERSLLQAYADAGRKRWPERPIFVYFHVFARHGSAAYLLISLDEGMALEEALDKAREEGDQRTALRIRELLSPPPAKFDDEDADDFDDFGDLDEFGEAFAKVEEMLFTNPRAALEMLFDMAGEEATINMAREVFPAGEFSKMERAAGGNRKKLARLLIECVAEEIRPVAGSAQPDPLPQPQPLPQPPPSPPSRVAPKAKPPVHDDRQRDLFDD</sequence>
<protein>
    <submittedName>
        <fullName evidence="2">Tetratricopeptide repeat protein</fullName>
    </submittedName>
</protein>
<dbReference type="Proteomes" id="UP000253831">
    <property type="component" value="Unassembled WGS sequence"/>
</dbReference>
<dbReference type="SUPFAM" id="SSF48452">
    <property type="entry name" value="TPR-like"/>
    <property type="match status" value="1"/>
</dbReference>
<accession>A0A369XJI4</accession>
<evidence type="ECO:0000313" key="3">
    <source>
        <dbReference type="Proteomes" id="UP000253831"/>
    </source>
</evidence>
<dbReference type="EMBL" id="QPGA01000022">
    <property type="protein sequence ID" value="RDE50303.1"/>
    <property type="molecule type" value="Genomic_DNA"/>
</dbReference>
<proteinExistence type="predicted"/>
<feature type="region of interest" description="Disordered" evidence="1">
    <location>
        <begin position="823"/>
        <end position="867"/>
    </location>
</feature>
<feature type="compositionally biased region" description="Pro residues" evidence="1">
    <location>
        <begin position="829"/>
        <end position="847"/>
    </location>
</feature>
<feature type="compositionally biased region" description="Basic and acidic residues" evidence="1">
    <location>
        <begin position="855"/>
        <end position="867"/>
    </location>
</feature>
<name>A0A369XJI4_9PROT</name>
<evidence type="ECO:0000256" key="1">
    <source>
        <dbReference type="SAM" id="MobiDB-lite"/>
    </source>
</evidence>
<gene>
    <name evidence="2" type="ORF">DVS81_12035</name>
</gene>
<dbReference type="Gene3D" id="1.25.40.10">
    <property type="entry name" value="Tetratricopeptide repeat domain"/>
    <property type="match status" value="1"/>
</dbReference>
<comment type="caution">
    <text evidence="2">The sequence shown here is derived from an EMBL/GenBank/DDBJ whole genome shotgun (WGS) entry which is preliminary data.</text>
</comment>
<dbReference type="AlphaFoldDB" id="A0A369XJI4"/>
<reference evidence="2 3" key="1">
    <citation type="submission" date="2018-05" db="EMBL/GenBank/DDBJ databases">
        <title>Integrated omic analyses show evidence that a Ca. Accumulibacter phosphatis strain performs denitrification under micro-aerobic conditions.</title>
        <authorList>
            <person name="Camejo P.Y."/>
            <person name="Katherine M.D."/>
            <person name="Daniel N.R."/>
        </authorList>
    </citation>
    <scope>NUCLEOTIDE SEQUENCE [LARGE SCALE GENOMIC DNA]</scope>
    <source>
        <strain evidence="2">UW-LDO-IC</strain>
    </source>
</reference>
<organism evidence="2 3">
    <name type="scientific">Candidatus Accumulibacter meliphilus</name>
    <dbReference type="NCBI Taxonomy" id="2211374"/>
    <lineage>
        <taxon>Bacteria</taxon>
        <taxon>Pseudomonadati</taxon>
        <taxon>Pseudomonadota</taxon>
        <taxon>Betaproteobacteria</taxon>
        <taxon>Candidatus Accumulibacter</taxon>
    </lineage>
</organism>
<dbReference type="InterPro" id="IPR011990">
    <property type="entry name" value="TPR-like_helical_dom_sf"/>
</dbReference>
<evidence type="ECO:0000313" key="2">
    <source>
        <dbReference type="EMBL" id="RDE50303.1"/>
    </source>
</evidence>